<feature type="domain" description="YCII-related" evidence="2">
    <location>
        <begin position="5"/>
        <end position="92"/>
    </location>
</feature>
<dbReference type="SUPFAM" id="SSF54909">
    <property type="entry name" value="Dimeric alpha+beta barrel"/>
    <property type="match status" value="1"/>
</dbReference>
<evidence type="ECO:0000256" key="1">
    <source>
        <dbReference type="ARBA" id="ARBA00007689"/>
    </source>
</evidence>
<dbReference type="AlphaFoldDB" id="A0A8A4K3G1"/>
<accession>A0A8A4K3G1</accession>
<name>A0A8A4K3G1_PANAN</name>
<evidence type="ECO:0000313" key="4">
    <source>
        <dbReference type="Proteomes" id="UP000663901"/>
    </source>
</evidence>
<gene>
    <name evidence="3" type="ORF">H0Z12_13910</name>
</gene>
<organism evidence="3 4">
    <name type="scientific">Pantoea ananas</name>
    <name type="common">Erwinia uredovora</name>
    <dbReference type="NCBI Taxonomy" id="553"/>
    <lineage>
        <taxon>Bacteria</taxon>
        <taxon>Pseudomonadati</taxon>
        <taxon>Pseudomonadota</taxon>
        <taxon>Gammaproteobacteria</taxon>
        <taxon>Enterobacterales</taxon>
        <taxon>Erwiniaceae</taxon>
        <taxon>Pantoea</taxon>
    </lineage>
</organism>
<dbReference type="EMBL" id="CP059084">
    <property type="protein sequence ID" value="QTC44827.1"/>
    <property type="molecule type" value="Genomic_DNA"/>
</dbReference>
<dbReference type="GeneID" id="57269861"/>
<dbReference type="Pfam" id="PF03795">
    <property type="entry name" value="YCII"/>
    <property type="match status" value="1"/>
</dbReference>
<reference evidence="3" key="1">
    <citation type="submission" date="2020-07" db="EMBL/GenBank/DDBJ databases">
        <title>Genome Sequences for Panteoa spp. that cause Center Rot in Onions.</title>
        <authorList>
            <person name="Asselin J.A."/>
            <person name="Helmann T."/>
            <person name="Beer S."/>
            <person name="Stodghill P."/>
        </authorList>
    </citation>
    <scope>NUCLEOTIDE SEQUENCE</scope>
    <source>
        <strain evidence="3">OC5a</strain>
    </source>
</reference>
<dbReference type="RefSeq" id="WP_019105808.1">
    <property type="nucleotide sequence ID" value="NZ_CP028033.1"/>
</dbReference>
<evidence type="ECO:0000259" key="2">
    <source>
        <dbReference type="Pfam" id="PF03795"/>
    </source>
</evidence>
<dbReference type="Proteomes" id="UP000663901">
    <property type="component" value="Chromosome"/>
</dbReference>
<dbReference type="InterPro" id="IPR005545">
    <property type="entry name" value="YCII"/>
</dbReference>
<comment type="similarity">
    <text evidence="1">Belongs to the YciI family.</text>
</comment>
<protein>
    <recommendedName>
        <fullName evidence="2">YCII-related domain-containing protein</fullName>
    </recommendedName>
</protein>
<proteinExistence type="inferred from homology"/>
<dbReference type="Gene3D" id="3.30.70.1060">
    <property type="entry name" value="Dimeric alpha+beta barrel"/>
    <property type="match status" value="1"/>
</dbReference>
<sequence length="101" mass="11538">MGEGMLFAIRFTDHPGEYNVRKQYLNPHLDWLKQKRGVVLAAGSLREKNNDQPVGALWVVKAEHEEEALSIFSDDPFWIHGLRASVEVLSWSLAFEDMLNA</sequence>
<evidence type="ECO:0000313" key="3">
    <source>
        <dbReference type="EMBL" id="QTC44827.1"/>
    </source>
</evidence>
<dbReference type="InterPro" id="IPR011008">
    <property type="entry name" value="Dimeric_a/b-barrel"/>
</dbReference>